<gene>
    <name evidence="2" type="ORF">FNH08_26545</name>
</gene>
<dbReference type="OrthoDB" id="4333916at2"/>
<name>A0A5N8XN81_9ACTN</name>
<keyword evidence="3" id="KW-1185">Reference proteome</keyword>
<accession>A0A5N8XN81</accession>
<evidence type="ECO:0000313" key="3">
    <source>
        <dbReference type="Proteomes" id="UP000400924"/>
    </source>
</evidence>
<feature type="region of interest" description="Disordered" evidence="1">
    <location>
        <begin position="40"/>
        <end position="89"/>
    </location>
</feature>
<proteinExistence type="predicted"/>
<dbReference type="AlphaFoldDB" id="A0A5N8XN81"/>
<dbReference type="Proteomes" id="UP000400924">
    <property type="component" value="Unassembled WGS sequence"/>
</dbReference>
<protein>
    <submittedName>
        <fullName evidence="2">Uncharacterized protein</fullName>
    </submittedName>
</protein>
<evidence type="ECO:0000256" key="1">
    <source>
        <dbReference type="SAM" id="MobiDB-lite"/>
    </source>
</evidence>
<comment type="caution">
    <text evidence="2">The sequence shown here is derived from an EMBL/GenBank/DDBJ whole genome shotgun (WGS) entry which is preliminary data.</text>
</comment>
<evidence type="ECO:0000313" key="2">
    <source>
        <dbReference type="EMBL" id="MPY60576.1"/>
    </source>
</evidence>
<reference evidence="2 3" key="1">
    <citation type="submission" date="2019-07" db="EMBL/GenBank/DDBJ databases">
        <title>New species of Amycolatopsis and Streptomyces.</title>
        <authorList>
            <person name="Duangmal K."/>
            <person name="Teo W.F.A."/>
            <person name="Lipun K."/>
        </authorList>
    </citation>
    <scope>NUCLEOTIDE SEQUENCE [LARGE SCALE GENOMIC DNA]</scope>
    <source>
        <strain evidence="2 3">NBRC 106415</strain>
    </source>
</reference>
<dbReference type="EMBL" id="VJZC01000223">
    <property type="protein sequence ID" value="MPY60576.1"/>
    <property type="molecule type" value="Genomic_DNA"/>
</dbReference>
<sequence length="89" mass="9650">MTAESAISVETPIYSRLVAERGDIPARVRDEADRLRRQLAPHFPGPAVPDRRQSAGQPGSYFGTAPQPQQNLPSPDSRGAVPNWQSLSA</sequence>
<organism evidence="2 3">
    <name type="scientific">Streptomyces spongiae</name>
    <dbReference type="NCBI Taxonomy" id="565072"/>
    <lineage>
        <taxon>Bacteria</taxon>
        <taxon>Bacillati</taxon>
        <taxon>Actinomycetota</taxon>
        <taxon>Actinomycetes</taxon>
        <taxon>Kitasatosporales</taxon>
        <taxon>Streptomycetaceae</taxon>
        <taxon>Streptomyces</taxon>
    </lineage>
</organism>